<dbReference type="Proteomes" id="UP000000305">
    <property type="component" value="Unassembled WGS sequence"/>
</dbReference>
<evidence type="ECO:0000313" key="1">
    <source>
        <dbReference type="EMBL" id="EFX78914.1"/>
    </source>
</evidence>
<name>E9GNQ7_DAPPU</name>
<reference evidence="1 2" key="1">
    <citation type="journal article" date="2011" name="Science">
        <title>The ecoresponsive genome of Daphnia pulex.</title>
        <authorList>
            <person name="Colbourne J.K."/>
            <person name="Pfrender M.E."/>
            <person name="Gilbert D."/>
            <person name="Thomas W.K."/>
            <person name="Tucker A."/>
            <person name="Oakley T.H."/>
            <person name="Tokishita S."/>
            <person name="Aerts A."/>
            <person name="Arnold G.J."/>
            <person name="Basu M.K."/>
            <person name="Bauer D.J."/>
            <person name="Caceres C.E."/>
            <person name="Carmel L."/>
            <person name="Casola C."/>
            <person name="Choi J.H."/>
            <person name="Detter J.C."/>
            <person name="Dong Q."/>
            <person name="Dusheyko S."/>
            <person name="Eads B.D."/>
            <person name="Frohlich T."/>
            <person name="Geiler-Samerotte K.A."/>
            <person name="Gerlach D."/>
            <person name="Hatcher P."/>
            <person name="Jogdeo S."/>
            <person name="Krijgsveld J."/>
            <person name="Kriventseva E.V."/>
            <person name="Kultz D."/>
            <person name="Laforsch C."/>
            <person name="Lindquist E."/>
            <person name="Lopez J."/>
            <person name="Manak J.R."/>
            <person name="Muller J."/>
            <person name="Pangilinan J."/>
            <person name="Patwardhan R.P."/>
            <person name="Pitluck S."/>
            <person name="Pritham E.J."/>
            <person name="Rechtsteiner A."/>
            <person name="Rho M."/>
            <person name="Rogozin I.B."/>
            <person name="Sakarya O."/>
            <person name="Salamov A."/>
            <person name="Schaack S."/>
            <person name="Shapiro H."/>
            <person name="Shiga Y."/>
            <person name="Skalitzky C."/>
            <person name="Smith Z."/>
            <person name="Souvorov A."/>
            <person name="Sung W."/>
            <person name="Tang Z."/>
            <person name="Tsuchiya D."/>
            <person name="Tu H."/>
            <person name="Vos H."/>
            <person name="Wang M."/>
            <person name="Wolf Y.I."/>
            <person name="Yamagata H."/>
            <person name="Yamada T."/>
            <person name="Ye Y."/>
            <person name="Shaw J.R."/>
            <person name="Andrews J."/>
            <person name="Crease T.J."/>
            <person name="Tang H."/>
            <person name="Lucas S.M."/>
            <person name="Robertson H.M."/>
            <person name="Bork P."/>
            <person name="Koonin E.V."/>
            <person name="Zdobnov E.M."/>
            <person name="Grigoriev I.V."/>
            <person name="Lynch M."/>
            <person name="Boore J.L."/>
        </authorList>
    </citation>
    <scope>NUCLEOTIDE SEQUENCE [LARGE SCALE GENOMIC DNA]</scope>
</reference>
<keyword evidence="2" id="KW-1185">Reference proteome</keyword>
<dbReference type="AlphaFoldDB" id="E9GNQ7"/>
<accession>E9GNQ7</accession>
<dbReference type="EMBL" id="GL732555">
    <property type="protein sequence ID" value="EFX78914.1"/>
    <property type="molecule type" value="Genomic_DNA"/>
</dbReference>
<organism evidence="1 2">
    <name type="scientific">Daphnia pulex</name>
    <name type="common">Water flea</name>
    <dbReference type="NCBI Taxonomy" id="6669"/>
    <lineage>
        <taxon>Eukaryota</taxon>
        <taxon>Metazoa</taxon>
        <taxon>Ecdysozoa</taxon>
        <taxon>Arthropoda</taxon>
        <taxon>Crustacea</taxon>
        <taxon>Branchiopoda</taxon>
        <taxon>Diplostraca</taxon>
        <taxon>Cladocera</taxon>
        <taxon>Anomopoda</taxon>
        <taxon>Daphniidae</taxon>
        <taxon>Daphnia</taxon>
    </lineage>
</organism>
<dbReference type="InParanoid" id="E9GNQ7"/>
<evidence type="ECO:0000313" key="2">
    <source>
        <dbReference type="Proteomes" id="UP000000305"/>
    </source>
</evidence>
<dbReference type="HOGENOM" id="CLU_2388453_0_0_1"/>
<gene>
    <name evidence="1" type="ORF">DAPPUDRAFT_320064</name>
</gene>
<sequence length="94" mass="10793">MLNTHACKSHFDSSGRRFDIQARAYSWNVIQLVSQSKQCIIKPWNLTGVATIEAWRGGSLVNCKSNYACRENENPPKNSSEKPQDCWCLRLEEF</sequence>
<protein>
    <submittedName>
        <fullName evidence="1">Uncharacterized protein</fullName>
    </submittedName>
</protein>
<proteinExistence type="predicted"/>
<dbReference type="KEGG" id="dpx:DAPPUDRAFT_320064"/>